<organism evidence="4 5">
    <name type="scientific">Potamilus streckersoni</name>
    <dbReference type="NCBI Taxonomy" id="2493646"/>
    <lineage>
        <taxon>Eukaryota</taxon>
        <taxon>Metazoa</taxon>
        <taxon>Spiralia</taxon>
        <taxon>Lophotrochozoa</taxon>
        <taxon>Mollusca</taxon>
        <taxon>Bivalvia</taxon>
        <taxon>Autobranchia</taxon>
        <taxon>Heteroconchia</taxon>
        <taxon>Palaeoheterodonta</taxon>
        <taxon>Unionida</taxon>
        <taxon>Unionoidea</taxon>
        <taxon>Unionidae</taxon>
        <taxon>Ambleminae</taxon>
        <taxon>Lampsilini</taxon>
        <taxon>Potamilus</taxon>
    </lineage>
</organism>
<dbReference type="SUPFAM" id="SSF54534">
    <property type="entry name" value="FKBP-like"/>
    <property type="match status" value="1"/>
</dbReference>
<dbReference type="AlphaFoldDB" id="A0AAE0WAX8"/>
<accession>A0AAE0WAX8</accession>
<evidence type="ECO:0000313" key="5">
    <source>
        <dbReference type="Proteomes" id="UP001195483"/>
    </source>
</evidence>
<proteinExistence type="predicted"/>
<dbReference type="InterPro" id="IPR027304">
    <property type="entry name" value="Trigger_fact/SurA_dom_sf"/>
</dbReference>
<keyword evidence="2" id="KW-0732">Signal</keyword>
<dbReference type="SUPFAM" id="SSF109998">
    <property type="entry name" value="Triger factor/SurA peptide-binding domain-like"/>
    <property type="match status" value="1"/>
</dbReference>
<dbReference type="Pfam" id="PF00639">
    <property type="entry name" value="Rotamase"/>
    <property type="match status" value="1"/>
</dbReference>
<dbReference type="InterPro" id="IPR050245">
    <property type="entry name" value="PrsA_foldase"/>
</dbReference>
<dbReference type="Proteomes" id="UP001195483">
    <property type="component" value="Unassembled WGS sequence"/>
</dbReference>
<dbReference type="PANTHER" id="PTHR47245:SF2">
    <property type="entry name" value="PEPTIDYL-PROLYL CIS-TRANS ISOMERASE HP_0175-RELATED"/>
    <property type="match status" value="1"/>
</dbReference>
<dbReference type="InterPro" id="IPR000297">
    <property type="entry name" value="PPIase_PpiC"/>
</dbReference>
<reference evidence="4" key="2">
    <citation type="journal article" date="2021" name="Genome Biol. Evol.">
        <title>Developing a high-quality reference genome for a parasitic bivalve with doubly uniparental inheritance (Bivalvia: Unionida).</title>
        <authorList>
            <person name="Smith C.H."/>
        </authorList>
    </citation>
    <scope>NUCLEOTIDE SEQUENCE</scope>
    <source>
        <strain evidence="4">CHS0354</strain>
        <tissue evidence="4">Mantle</tissue>
    </source>
</reference>
<dbReference type="PROSITE" id="PS50198">
    <property type="entry name" value="PPIC_PPIASE_2"/>
    <property type="match status" value="1"/>
</dbReference>
<dbReference type="Gene3D" id="1.10.4030.10">
    <property type="entry name" value="Porin chaperone SurA, peptide-binding domain"/>
    <property type="match status" value="1"/>
</dbReference>
<gene>
    <name evidence="4" type="ORF">CHS0354_018481</name>
</gene>
<reference evidence="4" key="3">
    <citation type="submission" date="2023-05" db="EMBL/GenBank/DDBJ databases">
        <authorList>
            <person name="Smith C.H."/>
        </authorList>
    </citation>
    <scope>NUCLEOTIDE SEQUENCE</scope>
    <source>
        <strain evidence="4">CHS0354</strain>
        <tissue evidence="4">Mantle</tissue>
    </source>
</reference>
<sequence>MKRTFFLRKSSVYLCGVLLLTAFPVTPGSFPEAAERLFDSIAIETGNKAVTVNEIKQALTTQAEVIKQQNQPAPDMAQLTAQIINSMIDDMLLEREAERLNIQVSQEELDDEVKRYKARVGKAENDPLEDILKHLNTTPADFKKKVYKSVMKNKLIGSEVYAKIDVSDEYLRKVHSGESGENYTYTIRHILRRIPSAATAEQKEKSKQEIIYIRQQFEANPENWDTLALTYSDDPSVRTNKGMLTPFRKEQILKEISDPVRQMQVNGVITVESPLGFHLIQLMEKKDTGTADFEAAKEELLNTEQDKQYRKYYRELLNSLRSKYPIKVNAPEYLPYVNYQLPAEG</sequence>
<evidence type="ECO:0000256" key="1">
    <source>
        <dbReference type="PROSITE-ProRule" id="PRU00278"/>
    </source>
</evidence>
<keyword evidence="1" id="KW-0413">Isomerase</keyword>
<keyword evidence="5" id="KW-1185">Reference proteome</keyword>
<dbReference type="GO" id="GO:0003755">
    <property type="term" value="F:peptidyl-prolyl cis-trans isomerase activity"/>
    <property type="evidence" value="ECO:0007669"/>
    <property type="project" value="UniProtKB-KW"/>
</dbReference>
<dbReference type="Gene3D" id="3.10.50.40">
    <property type="match status" value="1"/>
</dbReference>
<feature type="signal peptide" evidence="2">
    <location>
        <begin position="1"/>
        <end position="22"/>
    </location>
</feature>
<dbReference type="PANTHER" id="PTHR47245">
    <property type="entry name" value="PEPTIDYLPROLYL ISOMERASE"/>
    <property type="match status" value="1"/>
</dbReference>
<comment type="caution">
    <text evidence="4">The sequence shown here is derived from an EMBL/GenBank/DDBJ whole genome shotgun (WGS) entry which is preliminary data.</text>
</comment>
<protein>
    <recommendedName>
        <fullName evidence="3">PpiC domain-containing protein</fullName>
    </recommendedName>
</protein>
<feature type="domain" description="PpiC" evidence="3">
    <location>
        <begin position="182"/>
        <end position="284"/>
    </location>
</feature>
<dbReference type="InterPro" id="IPR046357">
    <property type="entry name" value="PPIase_dom_sf"/>
</dbReference>
<evidence type="ECO:0000259" key="3">
    <source>
        <dbReference type="PROSITE" id="PS50198"/>
    </source>
</evidence>
<dbReference type="EMBL" id="JAEAOA010001141">
    <property type="protein sequence ID" value="KAK3606887.1"/>
    <property type="molecule type" value="Genomic_DNA"/>
</dbReference>
<keyword evidence="1" id="KW-0697">Rotamase</keyword>
<dbReference type="Pfam" id="PF13624">
    <property type="entry name" value="SurA_N_3"/>
    <property type="match status" value="1"/>
</dbReference>
<feature type="chain" id="PRO_5042256691" description="PpiC domain-containing protein" evidence="2">
    <location>
        <begin position="23"/>
        <end position="345"/>
    </location>
</feature>
<evidence type="ECO:0000313" key="4">
    <source>
        <dbReference type="EMBL" id="KAK3606887.1"/>
    </source>
</evidence>
<name>A0AAE0WAX8_9BIVA</name>
<evidence type="ECO:0000256" key="2">
    <source>
        <dbReference type="SAM" id="SignalP"/>
    </source>
</evidence>
<reference evidence="4" key="1">
    <citation type="journal article" date="2021" name="Genome Biol. Evol.">
        <title>A High-Quality Reference Genome for a Parasitic Bivalve with Doubly Uniparental Inheritance (Bivalvia: Unionida).</title>
        <authorList>
            <person name="Smith C.H."/>
        </authorList>
    </citation>
    <scope>NUCLEOTIDE SEQUENCE</scope>
    <source>
        <strain evidence="4">CHS0354</strain>
    </source>
</reference>